<dbReference type="EC" id="2.7.1.6" evidence="7"/>
<comment type="similarity">
    <text evidence="1">Belongs to the GHMP kinase family. GalK subfamily.</text>
</comment>
<protein>
    <recommendedName>
        <fullName evidence="7">Galactokinase</fullName>
        <ecNumber evidence="7">2.7.1.6</ecNumber>
    </recommendedName>
</protein>
<keyword evidence="6" id="KW-0119">Carbohydrate metabolism</keyword>
<dbReference type="InterPro" id="IPR020568">
    <property type="entry name" value="Ribosomal_Su5_D2-typ_SF"/>
</dbReference>
<feature type="domain" description="GHMP kinase N-terminal" evidence="8">
    <location>
        <begin position="105"/>
        <end position="191"/>
    </location>
</feature>
<dbReference type="InterPro" id="IPR036554">
    <property type="entry name" value="GHMP_kinase_C_sf"/>
</dbReference>
<dbReference type="InterPro" id="IPR000705">
    <property type="entry name" value="Galactokinase"/>
</dbReference>
<dbReference type="InterPro" id="IPR006203">
    <property type="entry name" value="GHMP_knse_ATP-bd_CS"/>
</dbReference>
<dbReference type="InterPro" id="IPR019539">
    <property type="entry name" value="GalKase_N"/>
</dbReference>
<dbReference type="Pfam" id="PF08544">
    <property type="entry name" value="GHMP_kinases_C"/>
    <property type="match status" value="1"/>
</dbReference>
<feature type="domain" description="GHMP kinase C-terminal" evidence="9">
    <location>
        <begin position="300"/>
        <end position="371"/>
    </location>
</feature>
<dbReference type="PANTHER" id="PTHR10457:SF7">
    <property type="entry name" value="GALACTOKINASE-RELATED"/>
    <property type="match status" value="1"/>
</dbReference>
<dbReference type="Gene3D" id="3.30.70.890">
    <property type="entry name" value="GHMP kinase, C-terminal domain"/>
    <property type="match status" value="1"/>
</dbReference>
<keyword evidence="4" id="KW-0418">Kinase</keyword>
<evidence type="ECO:0000259" key="10">
    <source>
        <dbReference type="Pfam" id="PF10509"/>
    </source>
</evidence>
<dbReference type="RefSeq" id="WP_264793838.1">
    <property type="nucleotide sequence ID" value="NZ_BRVS01000001.1"/>
</dbReference>
<dbReference type="Proteomes" id="UP001209654">
    <property type="component" value="Unassembled WGS sequence"/>
</dbReference>
<gene>
    <name evidence="11" type="primary">galK</name>
    <name evidence="11" type="ORF">AHIS1636_00900</name>
</gene>
<evidence type="ECO:0000313" key="12">
    <source>
        <dbReference type="Proteomes" id="UP001209654"/>
    </source>
</evidence>
<keyword evidence="3" id="KW-0547">Nucleotide-binding</keyword>
<organism evidence="11 12">
    <name type="scientific">Arthrobacter mangrovi</name>
    <dbReference type="NCBI Taxonomy" id="2966350"/>
    <lineage>
        <taxon>Bacteria</taxon>
        <taxon>Bacillati</taxon>
        <taxon>Actinomycetota</taxon>
        <taxon>Actinomycetes</taxon>
        <taxon>Micrococcales</taxon>
        <taxon>Micrococcaceae</taxon>
        <taxon>Arthrobacter</taxon>
    </lineage>
</organism>
<evidence type="ECO:0000259" key="8">
    <source>
        <dbReference type="Pfam" id="PF00288"/>
    </source>
</evidence>
<keyword evidence="6" id="KW-0299">Galactose metabolism</keyword>
<dbReference type="PRINTS" id="PR00959">
    <property type="entry name" value="MEVGALKINASE"/>
</dbReference>
<evidence type="ECO:0000256" key="6">
    <source>
        <dbReference type="ARBA" id="ARBA00023144"/>
    </source>
</evidence>
<evidence type="ECO:0000256" key="2">
    <source>
        <dbReference type="ARBA" id="ARBA00022679"/>
    </source>
</evidence>
<dbReference type="InterPro" id="IPR014721">
    <property type="entry name" value="Ribsml_uS5_D2-typ_fold_subgr"/>
</dbReference>
<dbReference type="PANTHER" id="PTHR10457">
    <property type="entry name" value="MEVALONATE KINASE/GALACTOKINASE"/>
    <property type="match status" value="1"/>
</dbReference>
<dbReference type="PIRSF" id="PIRSF000530">
    <property type="entry name" value="Galactokinase"/>
    <property type="match status" value="1"/>
</dbReference>
<evidence type="ECO:0000313" key="11">
    <source>
        <dbReference type="EMBL" id="GLB65651.1"/>
    </source>
</evidence>
<accession>A0ABQ5MNS6</accession>
<keyword evidence="5" id="KW-0067">ATP-binding</keyword>
<comment type="caution">
    <text evidence="11">The sequence shown here is derived from an EMBL/GenBank/DDBJ whole genome shotgun (WGS) entry which is preliminary data.</text>
</comment>
<evidence type="ECO:0000256" key="1">
    <source>
        <dbReference type="ARBA" id="ARBA00006566"/>
    </source>
</evidence>
<dbReference type="SUPFAM" id="SSF54211">
    <property type="entry name" value="Ribosomal protein S5 domain 2-like"/>
    <property type="match status" value="1"/>
</dbReference>
<evidence type="ECO:0000256" key="4">
    <source>
        <dbReference type="ARBA" id="ARBA00022777"/>
    </source>
</evidence>
<dbReference type="PROSITE" id="PS00627">
    <property type="entry name" value="GHMP_KINASES_ATP"/>
    <property type="match status" value="1"/>
</dbReference>
<proteinExistence type="inferred from homology"/>
<dbReference type="PRINTS" id="PR00473">
    <property type="entry name" value="GALCTOKINASE"/>
</dbReference>
<dbReference type="PROSITE" id="PS00106">
    <property type="entry name" value="GALACTOKINASE"/>
    <property type="match status" value="1"/>
</dbReference>
<evidence type="ECO:0000259" key="9">
    <source>
        <dbReference type="Pfam" id="PF08544"/>
    </source>
</evidence>
<dbReference type="Gene3D" id="3.30.230.10">
    <property type="match status" value="1"/>
</dbReference>
<evidence type="ECO:0000256" key="3">
    <source>
        <dbReference type="ARBA" id="ARBA00022741"/>
    </source>
</evidence>
<dbReference type="InterPro" id="IPR013750">
    <property type="entry name" value="GHMP_kinase_C_dom"/>
</dbReference>
<dbReference type="EMBL" id="BRVS01000001">
    <property type="protein sequence ID" value="GLB65651.1"/>
    <property type="molecule type" value="Genomic_DNA"/>
</dbReference>
<dbReference type="InterPro" id="IPR006204">
    <property type="entry name" value="GHMP_kinase_N_dom"/>
</dbReference>
<dbReference type="Pfam" id="PF10509">
    <property type="entry name" value="GalKase_gal_bdg"/>
    <property type="match status" value="1"/>
</dbReference>
<feature type="domain" description="Galactokinase N-terminal" evidence="10">
    <location>
        <begin position="21"/>
        <end position="67"/>
    </location>
</feature>
<evidence type="ECO:0000256" key="5">
    <source>
        <dbReference type="ARBA" id="ARBA00022840"/>
    </source>
</evidence>
<reference evidence="11 12" key="1">
    <citation type="journal article" date="2023" name="Int. J. Syst. Evol. Microbiol.">
        <title>Arthrobacter mangrovi sp. nov., an actinobacterium isolated from the rhizosphere of a mangrove.</title>
        <authorList>
            <person name="Hamada M."/>
            <person name="Saitou S."/>
            <person name="Enomoto N."/>
            <person name="Nanri K."/>
            <person name="Hidaka K."/>
            <person name="Miura T."/>
            <person name="Tamura T."/>
        </authorList>
    </citation>
    <scope>NUCLEOTIDE SEQUENCE [LARGE SCALE GENOMIC DNA]</scope>
    <source>
        <strain evidence="11 12">NBRC 112813</strain>
    </source>
</reference>
<dbReference type="NCBIfam" id="TIGR00131">
    <property type="entry name" value="gal_kin"/>
    <property type="match status" value="1"/>
</dbReference>
<dbReference type="InterPro" id="IPR019741">
    <property type="entry name" value="Galactokinase_CS"/>
</dbReference>
<evidence type="ECO:0000256" key="7">
    <source>
        <dbReference type="NCBIfam" id="TIGR00131"/>
    </source>
</evidence>
<dbReference type="SUPFAM" id="SSF55060">
    <property type="entry name" value="GHMP Kinase, C-terminal domain"/>
    <property type="match status" value="1"/>
</dbReference>
<name>A0ABQ5MNS6_9MICC</name>
<dbReference type="Pfam" id="PF00288">
    <property type="entry name" value="GHMP_kinases_N"/>
    <property type="match status" value="1"/>
</dbReference>
<dbReference type="InterPro" id="IPR006206">
    <property type="entry name" value="Mevalonate/galactokinase"/>
</dbReference>
<sequence>MTGPAADSARAVLAAAARAGFAARYGSAPDGLWAAPGRVNLIGEHTDYNQGLALPLAIDRTTVAAAALRRDGTVRVSTSLRDRNDAVSLPAAGIAPGAVSGWAAYPLGVVWAFAASGFPVPGLDLHLETDVPLGAGLSSSAAVECAVAAALEDLLGSGFGSARLARLCQQAENEMAGAPTGLLDQTASLGGRRGHALLVDFRSGTARPVPLRLQESGLSLLVMDTKVTHAHAGGGYAGRRRDCERAAALLGVGSLRELSGEDLAGAKARLDAPAFRRARHVVTENERVERAVHLLEACGPGSIGPLLARGHASLRDDYEVSCPELDLAVDTALGHGALGARMTGGGFGGSALALVPRSSAAAVANAVVNAFLAAGYARPDVFPVATADGAGRLA</sequence>
<keyword evidence="2" id="KW-0808">Transferase</keyword>
<keyword evidence="12" id="KW-1185">Reference proteome</keyword>